<keyword evidence="2" id="KW-0347">Helicase</keyword>
<evidence type="ECO:0000259" key="4">
    <source>
        <dbReference type="Pfam" id="PF24385"/>
    </source>
</evidence>
<evidence type="ECO:0000313" key="5">
    <source>
        <dbReference type="EMBL" id="GMG30956.1"/>
    </source>
</evidence>
<keyword evidence="1" id="KW-0378">Hydrolase</keyword>
<feature type="domain" description="ATP-dependent RNA helicase DHX29 DSRM-like" evidence="4">
    <location>
        <begin position="60"/>
        <end position="86"/>
    </location>
</feature>
<evidence type="ECO:0000313" key="6">
    <source>
        <dbReference type="Proteomes" id="UP001165205"/>
    </source>
</evidence>
<comment type="caution">
    <text evidence="5">The sequence shown here is derived from an EMBL/GenBank/DDBJ whole genome shotgun (WGS) entry which is preliminary data.</text>
</comment>
<dbReference type="GO" id="GO:0016787">
    <property type="term" value="F:hydrolase activity"/>
    <property type="evidence" value="ECO:0007669"/>
    <property type="project" value="UniProtKB-KW"/>
</dbReference>
<protein>
    <submittedName>
        <fullName evidence="5">Unnamed protein product</fullName>
    </submittedName>
</protein>
<keyword evidence="2" id="KW-0067">ATP-binding</keyword>
<evidence type="ECO:0000256" key="1">
    <source>
        <dbReference type="ARBA" id="ARBA00022801"/>
    </source>
</evidence>
<organism evidence="5 6">
    <name type="scientific">Aspergillus oryzae</name>
    <name type="common">Yellow koji mold</name>
    <dbReference type="NCBI Taxonomy" id="5062"/>
    <lineage>
        <taxon>Eukaryota</taxon>
        <taxon>Fungi</taxon>
        <taxon>Dikarya</taxon>
        <taxon>Ascomycota</taxon>
        <taxon>Pezizomycotina</taxon>
        <taxon>Eurotiomycetes</taxon>
        <taxon>Eurotiomycetidae</taxon>
        <taxon>Eurotiales</taxon>
        <taxon>Aspergillaceae</taxon>
        <taxon>Aspergillus</taxon>
        <taxon>Aspergillus subgen. Circumdati</taxon>
    </lineage>
</organism>
<evidence type="ECO:0000256" key="3">
    <source>
        <dbReference type="SAM" id="MobiDB-lite"/>
    </source>
</evidence>
<dbReference type="AlphaFoldDB" id="A0AAN4YKN4"/>
<dbReference type="Proteomes" id="UP001165205">
    <property type="component" value="Unassembled WGS sequence"/>
</dbReference>
<dbReference type="SUPFAM" id="SSF54768">
    <property type="entry name" value="dsRNA-binding domain-like"/>
    <property type="match status" value="1"/>
</dbReference>
<reference evidence="5" key="1">
    <citation type="submission" date="2023-04" db="EMBL/GenBank/DDBJ databases">
        <title>Aspergillus oryzae NBRC 4228.</title>
        <authorList>
            <person name="Ichikawa N."/>
            <person name="Sato H."/>
            <person name="Tonouchi N."/>
        </authorList>
    </citation>
    <scope>NUCLEOTIDE SEQUENCE</scope>
    <source>
        <strain evidence="5">NBRC 4228</strain>
    </source>
</reference>
<evidence type="ECO:0000256" key="2">
    <source>
        <dbReference type="ARBA" id="ARBA00022806"/>
    </source>
</evidence>
<dbReference type="Gene3D" id="3.30.160.20">
    <property type="match status" value="1"/>
</dbReference>
<dbReference type="Pfam" id="PF24385">
    <property type="entry name" value="DSRM_DHX29"/>
    <property type="match status" value="1"/>
</dbReference>
<sequence length="91" mass="9642">MGPKKKADARGGGPKPGTKQAKAAAEKTAAEAAKKAQPPPDEQKKPSVKQVIGGASWTGKLPVNMLSEHCQKQKWEKPEYTMVSNGRIGCS</sequence>
<feature type="region of interest" description="Disordered" evidence="3">
    <location>
        <begin position="1"/>
        <end position="49"/>
    </location>
</feature>
<name>A0AAN4YKN4_ASPOZ</name>
<proteinExistence type="predicted"/>
<dbReference type="InterPro" id="IPR056328">
    <property type="entry name" value="DSRM_DHX29"/>
</dbReference>
<gene>
    <name evidence="5" type="ORF">Aory04_000694000</name>
</gene>
<accession>A0AAN4YKN4</accession>
<dbReference type="GO" id="GO:0004386">
    <property type="term" value="F:helicase activity"/>
    <property type="evidence" value="ECO:0007669"/>
    <property type="project" value="UniProtKB-KW"/>
</dbReference>
<feature type="compositionally biased region" description="Basic and acidic residues" evidence="3">
    <location>
        <begin position="24"/>
        <end position="34"/>
    </location>
</feature>
<dbReference type="EMBL" id="BSYA01000077">
    <property type="protein sequence ID" value="GMG30956.1"/>
    <property type="molecule type" value="Genomic_DNA"/>
</dbReference>
<keyword evidence="2" id="KW-0547">Nucleotide-binding</keyword>